<dbReference type="EMBL" id="FOIM01000003">
    <property type="protein sequence ID" value="SET21101.1"/>
    <property type="molecule type" value="Genomic_DNA"/>
</dbReference>
<gene>
    <name evidence="2" type="ORF">SAMN05216313_10376</name>
</gene>
<proteinExistence type="predicted"/>
<feature type="domain" description="LarA-like N-terminal" evidence="1">
    <location>
        <begin position="28"/>
        <end position="191"/>
    </location>
</feature>
<protein>
    <recommendedName>
        <fullName evidence="1">LarA-like N-terminal domain-containing protein</fullName>
    </recommendedName>
</protein>
<dbReference type="GO" id="GO:0050043">
    <property type="term" value="F:lactate racemase activity"/>
    <property type="evidence" value="ECO:0007669"/>
    <property type="project" value="InterPro"/>
</dbReference>
<dbReference type="STRING" id="460384.SAMN05216313_10376"/>
<accession>A0A1I0CN75</accession>
<evidence type="ECO:0000313" key="3">
    <source>
        <dbReference type="Proteomes" id="UP000198508"/>
    </source>
</evidence>
<dbReference type="Proteomes" id="UP000198508">
    <property type="component" value="Unassembled WGS sequence"/>
</dbReference>
<evidence type="ECO:0000259" key="1">
    <source>
        <dbReference type="Pfam" id="PF09861"/>
    </source>
</evidence>
<sequence>MEAKQIFEDLLSEVEVPEFAGIQLKLDQPQIEDPAREIREQLACCEPMEQIRPGDTVAVAVGSREIADMVCVVAAVTEAVKKRGGLPFIVPAMGSHGGATAKGQEDVLRHYGITEENVKAPVRSSMETIKIGETARGFDVHIDKLAAGASHIIPIGRIKAHTDFRGPVESGLMKMIVIGLGKQHGASICHRLGFPQMSRNILEFGNVVLENAPILLAIGIVENANHRIAHIEAVPKAAILQREPELLELSKALMPRIPVGDLDVLVVGEMGKEISGAGMDPNITGRSCVLGSFWPDAEKIAVLDLTEKSGGNAAGMGNADAITRRMYEKIDLTPIYINGLTCRDTQGIRLPAVMETDLLALRFCLYTCIRRSAVKNARVVWIRNTADLKTMYISEALVEEAEKKRGLTVVQRNLKPLQLDGKLALRSPGGMICGF</sequence>
<dbReference type="Gene3D" id="3.40.50.11440">
    <property type="match status" value="1"/>
</dbReference>
<name>A0A1I0CN75_9FIRM</name>
<keyword evidence="3" id="KW-1185">Reference proteome</keyword>
<dbReference type="InterPro" id="IPR018657">
    <property type="entry name" value="LarA-like_N"/>
</dbReference>
<reference evidence="3" key="1">
    <citation type="submission" date="2016-10" db="EMBL/GenBank/DDBJ databases">
        <authorList>
            <person name="Varghese N."/>
            <person name="Submissions S."/>
        </authorList>
    </citation>
    <scope>NUCLEOTIDE SEQUENCE [LARGE SCALE GENOMIC DNA]</scope>
    <source>
        <strain evidence="3">NLAE-zl-G277</strain>
    </source>
</reference>
<dbReference type="RefSeq" id="WP_092361042.1">
    <property type="nucleotide sequence ID" value="NZ_DAINWJ010000120.1"/>
</dbReference>
<evidence type="ECO:0000313" key="2">
    <source>
        <dbReference type="EMBL" id="SET21101.1"/>
    </source>
</evidence>
<dbReference type="GeneID" id="93279711"/>
<dbReference type="AlphaFoldDB" id="A0A1I0CN75"/>
<organism evidence="2 3">
    <name type="scientific">Enterocloster lavalensis</name>
    <dbReference type="NCBI Taxonomy" id="460384"/>
    <lineage>
        <taxon>Bacteria</taxon>
        <taxon>Bacillati</taxon>
        <taxon>Bacillota</taxon>
        <taxon>Clostridia</taxon>
        <taxon>Lachnospirales</taxon>
        <taxon>Lachnospiraceae</taxon>
        <taxon>Enterocloster</taxon>
    </lineage>
</organism>
<dbReference type="Pfam" id="PF09861">
    <property type="entry name" value="Lar_N"/>
    <property type="match status" value="1"/>
</dbReference>